<reference evidence="2" key="3">
    <citation type="submission" date="2019-06" db="EMBL/GenBank/DDBJ databases">
        <authorList>
            <person name="Le Quere A."/>
            <person name="Colella S."/>
        </authorList>
    </citation>
    <scope>NUCLEOTIDE SEQUENCE</scope>
    <source>
        <strain evidence="2">EmedicaeMD41</strain>
    </source>
</reference>
<gene>
    <name evidence="1" type="ORF">BMJ33_28125</name>
    <name evidence="2" type="ORF">EMEDMD4_570064</name>
</gene>
<sequence>MFIIFAGLPGTGKSTIAQTCAGRLGATYLRIDSIEQAIRSSGILGLQLDVGPAGYMAAYRVAADNLQLGHTVIADSVNPLRITREAFRGIAEKAQAGFLEVEVVCSDKSMHQQRVESRHSTVNGLVLPSWEEVETRHYESWEGPRLELDSARFSVAQCVERIVEAARLRRPR</sequence>
<dbReference type="EMBL" id="CABFNB010000125">
    <property type="protein sequence ID" value="VTZ64184.1"/>
    <property type="molecule type" value="Genomic_DNA"/>
</dbReference>
<dbReference type="GO" id="GO:0016301">
    <property type="term" value="F:kinase activity"/>
    <property type="evidence" value="ECO:0007669"/>
    <property type="project" value="UniProtKB-KW"/>
</dbReference>
<reference evidence="1" key="1">
    <citation type="submission" date="2017-04" db="EMBL/GenBank/DDBJ databases">
        <authorList>
            <person name="Porter S."/>
            <person name="Friesen M.L."/>
            <person name="Faber-Hammond J."/>
        </authorList>
    </citation>
    <scope>NUCLEOTIDE SEQUENCE</scope>
    <source>
        <strain evidence="1">Str16</strain>
    </source>
</reference>
<proteinExistence type="predicted"/>
<dbReference type="PANTHER" id="PTHR37807:SF3">
    <property type="entry name" value="OS07G0160300 PROTEIN"/>
    <property type="match status" value="1"/>
</dbReference>
<keyword evidence="2" id="KW-0808">Transferase</keyword>
<evidence type="ECO:0000313" key="2">
    <source>
        <dbReference type="EMBL" id="VTZ64184.1"/>
    </source>
</evidence>
<dbReference type="Proteomes" id="UP001190825">
    <property type="component" value="Unassembled WGS sequence"/>
</dbReference>
<dbReference type="SUPFAM" id="SSF52540">
    <property type="entry name" value="P-loop containing nucleoside triphosphate hydrolases"/>
    <property type="match status" value="1"/>
</dbReference>
<organism evidence="2">
    <name type="scientific">Sinorhizobium medicae</name>
    <dbReference type="NCBI Taxonomy" id="110321"/>
    <lineage>
        <taxon>Bacteria</taxon>
        <taxon>Pseudomonadati</taxon>
        <taxon>Pseudomonadota</taxon>
        <taxon>Alphaproteobacteria</taxon>
        <taxon>Hyphomicrobiales</taxon>
        <taxon>Rhizobiaceae</taxon>
        <taxon>Sinorhizobium/Ensifer group</taxon>
        <taxon>Sinorhizobium</taxon>
    </lineage>
</organism>
<dbReference type="Proteomes" id="UP000507954">
    <property type="component" value="Unassembled WGS sequence"/>
</dbReference>
<dbReference type="OMA" id="EIEIICS"/>
<evidence type="ECO:0000313" key="1">
    <source>
        <dbReference type="EMBL" id="PLT95855.1"/>
    </source>
</evidence>
<accession>A0A508X329</accession>
<dbReference type="AlphaFoldDB" id="A0A508X329"/>
<keyword evidence="3" id="KW-1185">Reference proteome</keyword>
<name>A0A508X329_9HYPH</name>
<dbReference type="Gene3D" id="3.40.50.300">
    <property type="entry name" value="P-loop containing nucleotide triphosphate hydrolases"/>
    <property type="match status" value="1"/>
</dbReference>
<dbReference type="PANTHER" id="PTHR37807">
    <property type="entry name" value="OS07G0160300 PROTEIN"/>
    <property type="match status" value="1"/>
</dbReference>
<reference evidence="1 3" key="2">
    <citation type="journal article" date="2018" name="FEMS Microbiol. Ecol.">
        <title>Co-invading symbiotic mutualists of Medicago polymorpha retain high ancestral diversity and contain diverse accessory genomes.</title>
        <authorList>
            <person name="Porter S.S."/>
            <person name="Faber-Hammond J.J."/>
            <person name="Friesen M.L."/>
        </authorList>
    </citation>
    <scope>NUCLEOTIDE SEQUENCE [LARGE SCALE GENOMIC DNA]</scope>
    <source>
        <strain evidence="1 3">Str16</strain>
    </source>
</reference>
<dbReference type="EMBL" id="NBUC01000147">
    <property type="protein sequence ID" value="PLT95855.1"/>
    <property type="molecule type" value="Genomic_DNA"/>
</dbReference>
<protein>
    <submittedName>
        <fullName evidence="1">Adenylyl-sulfate kinase</fullName>
    </submittedName>
    <submittedName>
        <fullName evidence="2">Kinase-like protein</fullName>
    </submittedName>
</protein>
<dbReference type="InterPro" id="IPR027417">
    <property type="entry name" value="P-loop_NTPase"/>
</dbReference>
<dbReference type="RefSeq" id="WP_012061548.1">
    <property type="nucleotide sequence ID" value="NZ_ATYC01000008.1"/>
</dbReference>
<dbReference type="Pfam" id="PF13671">
    <property type="entry name" value="AAA_33"/>
    <property type="match status" value="1"/>
</dbReference>
<keyword evidence="2" id="KW-0418">Kinase</keyword>
<evidence type="ECO:0000313" key="3">
    <source>
        <dbReference type="Proteomes" id="UP001190825"/>
    </source>
</evidence>